<dbReference type="AlphaFoldDB" id="A0A2K6E7P7"/>
<keyword evidence="1" id="KW-0333">Golgi apparatus</keyword>
<dbReference type="GO" id="GO:0005789">
    <property type="term" value="C:endoplasmic reticulum membrane"/>
    <property type="evidence" value="ECO:0007669"/>
    <property type="project" value="UniProtKB-SubCell"/>
</dbReference>
<dbReference type="OMA" id="CEYTLST"/>
<comment type="subcellular location">
    <subcellularLocation>
        <location evidence="1">Endoplasmic reticulum membrane</location>
        <topology evidence="1">Multi-pass membrane protein</topology>
    </subcellularLocation>
    <subcellularLocation>
        <location evidence="1">Endoplasmic reticulum-Golgi intermediate compartment membrane</location>
        <topology evidence="1">Multi-pass membrane protein</topology>
    </subcellularLocation>
    <subcellularLocation>
        <location evidence="1">Golgi apparatus membrane</location>
        <topology evidence="1">Multi-pass membrane protein</topology>
    </subcellularLocation>
</comment>
<dbReference type="GO" id="GO:0006888">
    <property type="term" value="P:endoplasmic reticulum to Golgi vesicle-mediated transport"/>
    <property type="evidence" value="ECO:0007669"/>
    <property type="project" value="UniProtKB-UniRule"/>
</dbReference>
<evidence type="ECO:0000313" key="4">
    <source>
        <dbReference type="Proteomes" id="UP000233120"/>
    </source>
</evidence>
<dbReference type="GO" id="GO:0033116">
    <property type="term" value="C:endoplasmic reticulum-Golgi intermediate compartment membrane"/>
    <property type="evidence" value="ECO:0007669"/>
    <property type="project" value="UniProtKB-SubCell"/>
</dbReference>
<dbReference type="Bgee" id="ENSMNEG00000044709">
    <property type="expression patterns" value="Expressed in pituitary gland and 12 other cell types or tissues"/>
</dbReference>
<dbReference type="Ensembl" id="ENSMNET00000068702.1">
    <property type="protein sequence ID" value="ENSMNEP00000044192.1"/>
    <property type="gene ID" value="ENSMNEG00000044709.1"/>
</dbReference>
<protein>
    <recommendedName>
        <fullName evidence="1">Endoplasmic reticulum-Golgi intermediate compartment protein</fullName>
    </recommendedName>
</protein>
<dbReference type="InterPro" id="IPR039542">
    <property type="entry name" value="Erv_N"/>
</dbReference>
<dbReference type="GO" id="GO:0000139">
    <property type="term" value="C:Golgi membrane"/>
    <property type="evidence" value="ECO:0007669"/>
    <property type="project" value="UniProtKB-SubCell"/>
</dbReference>
<dbReference type="PANTHER" id="PTHR10984">
    <property type="entry name" value="ENDOPLASMIC RETICULUM-GOLGI INTERMEDIATE COMPARTMENT PROTEIN"/>
    <property type="match status" value="1"/>
</dbReference>
<dbReference type="Pfam" id="PF13850">
    <property type="entry name" value="ERGIC_N"/>
    <property type="match status" value="1"/>
</dbReference>
<evidence type="ECO:0000313" key="3">
    <source>
        <dbReference type="Ensembl" id="ENSMNEP00000044192.1"/>
    </source>
</evidence>
<dbReference type="Proteomes" id="UP000233120">
    <property type="component" value="Unassembled WGS sequence"/>
</dbReference>
<keyword evidence="1" id="KW-0813">Transport</keyword>
<reference evidence="3" key="2">
    <citation type="submission" date="2025-09" db="UniProtKB">
        <authorList>
            <consortium name="Ensembl"/>
        </authorList>
    </citation>
    <scope>IDENTIFICATION</scope>
</reference>
<dbReference type="GO" id="GO:0006890">
    <property type="term" value="P:retrograde vesicle-mediated transport, Golgi to endoplasmic reticulum"/>
    <property type="evidence" value="ECO:0007669"/>
    <property type="project" value="TreeGrafter"/>
</dbReference>
<feature type="domain" description="Endoplasmic reticulum vesicle transporter N-terminal" evidence="2">
    <location>
        <begin position="13"/>
        <end position="87"/>
    </location>
</feature>
<accession>A0A2K6E7P7</accession>
<organism evidence="3 4">
    <name type="scientific">Macaca nemestrina</name>
    <name type="common">Pig-tailed macaque</name>
    <dbReference type="NCBI Taxonomy" id="9545"/>
    <lineage>
        <taxon>Eukaryota</taxon>
        <taxon>Metazoa</taxon>
        <taxon>Chordata</taxon>
        <taxon>Craniata</taxon>
        <taxon>Vertebrata</taxon>
        <taxon>Euteleostomi</taxon>
        <taxon>Mammalia</taxon>
        <taxon>Eutheria</taxon>
        <taxon>Euarchontoglires</taxon>
        <taxon>Primates</taxon>
        <taxon>Haplorrhini</taxon>
        <taxon>Catarrhini</taxon>
        <taxon>Cercopithecidae</taxon>
        <taxon>Cercopithecinae</taxon>
        <taxon>Macaca</taxon>
    </lineage>
</organism>
<comment type="similarity">
    <text evidence="1">Belongs to the ERGIC family.</text>
</comment>
<dbReference type="STRING" id="9545.ENSMNEP00000044192"/>
<sequence length="131" mass="15106">MRRLNRKKTLSLVKELDAFPKVPESYVETSASGGTVSLIAFTTMALLTIMEFSVYQDTWMKYEYEVDKDFSSKLRINIDITVAMKCQCKYTFNLLNPHVGYGSNNCQSKIKTTGCTLFFLYNILKFYCDII</sequence>
<dbReference type="GO" id="GO:0030134">
    <property type="term" value="C:COPII-coated ER to Golgi transport vesicle"/>
    <property type="evidence" value="ECO:0007669"/>
    <property type="project" value="TreeGrafter"/>
</dbReference>
<name>A0A2K6E7P7_MACNE</name>
<evidence type="ECO:0000259" key="2">
    <source>
        <dbReference type="Pfam" id="PF13850"/>
    </source>
</evidence>
<dbReference type="PANTHER" id="PTHR10984:SF30">
    <property type="entry name" value="ENDOPLASMIC RETICULUM-GOLGI INTERMEDIATE COMPARTMENT PROTEIN 2"/>
    <property type="match status" value="1"/>
</dbReference>
<keyword evidence="4" id="KW-1185">Reference proteome</keyword>
<keyword evidence="1" id="KW-0256">Endoplasmic reticulum</keyword>
<dbReference type="InterPro" id="IPR045888">
    <property type="entry name" value="Erv"/>
</dbReference>
<comment type="function">
    <text evidence="1">Plays a role in transport between endoplasmic reticulum and Golgi.</text>
</comment>
<reference evidence="3" key="1">
    <citation type="submission" date="2025-08" db="UniProtKB">
        <authorList>
            <consortium name="Ensembl"/>
        </authorList>
    </citation>
    <scope>IDENTIFICATION</scope>
</reference>
<dbReference type="GeneTree" id="ENSGT00530000063113"/>
<keyword evidence="1" id="KW-0931">ER-Golgi transport</keyword>
<proteinExistence type="inferred from homology"/>
<evidence type="ECO:0000256" key="1">
    <source>
        <dbReference type="RuleBase" id="RU369013"/>
    </source>
</evidence>